<reference evidence="9" key="1">
    <citation type="submission" date="2020-08" db="EMBL/GenBank/DDBJ databases">
        <title>Genomic Encyclopedia of Type Strains, Phase IV (KMG-V): Genome sequencing to study the core and pangenomes of soil and plant-associated prokaryotes.</title>
        <authorList>
            <person name="Whitman W."/>
        </authorList>
    </citation>
    <scope>NUCLEOTIDE SEQUENCE [LARGE SCALE GENOMIC DNA]</scope>
    <source>
        <strain evidence="9">M8UP27</strain>
    </source>
</reference>
<dbReference type="EC" id="3.4.21.-" evidence="9"/>
<keyword evidence="10" id="KW-1185">Reference proteome</keyword>
<dbReference type="SUPFAM" id="SSF51306">
    <property type="entry name" value="LexA/Signal peptidase"/>
    <property type="match status" value="1"/>
</dbReference>
<gene>
    <name evidence="9" type="ORF">HDF09_004190</name>
</gene>
<dbReference type="InterPro" id="IPR039418">
    <property type="entry name" value="LexA-like"/>
</dbReference>
<evidence type="ECO:0000256" key="5">
    <source>
        <dbReference type="ARBA" id="ARBA00023204"/>
    </source>
</evidence>
<dbReference type="PANTHER" id="PTHR33516">
    <property type="entry name" value="LEXA REPRESSOR"/>
    <property type="match status" value="1"/>
</dbReference>
<keyword evidence="4 7" id="KW-0068">Autocatalytic cleavage</keyword>
<evidence type="ECO:0000259" key="8">
    <source>
        <dbReference type="Pfam" id="PF00717"/>
    </source>
</evidence>
<keyword evidence="2" id="KW-0227">DNA damage</keyword>
<evidence type="ECO:0000313" key="10">
    <source>
        <dbReference type="Proteomes" id="UP000568106"/>
    </source>
</evidence>
<evidence type="ECO:0000256" key="3">
    <source>
        <dbReference type="ARBA" id="ARBA00022801"/>
    </source>
</evidence>
<evidence type="ECO:0000256" key="1">
    <source>
        <dbReference type="ARBA" id="ARBA00007484"/>
    </source>
</evidence>
<protein>
    <submittedName>
        <fullName evidence="9">DNA polymerase V</fullName>
        <ecNumber evidence="9">3.4.21.-</ecNumber>
    </submittedName>
</protein>
<dbReference type="PRINTS" id="PR00726">
    <property type="entry name" value="LEXASERPTASE"/>
</dbReference>
<dbReference type="EMBL" id="JACHDY010000009">
    <property type="protein sequence ID" value="MBB5319481.1"/>
    <property type="molecule type" value="Genomic_DNA"/>
</dbReference>
<sequence>METPLDLTEFLIENKAATFLMRVEGDSMKDAGIHDGDLLVVDRSAKPVNGSVVVVAVNGEYTVKRLRRGPDCVWLDPANPRYQPLRVSVGEDLHVFGVVKHAIHTMR</sequence>
<accession>A0A7W8MSY9</accession>
<dbReference type="AlphaFoldDB" id="A0A7W8MSY9"/>
<dbReference type="GO" id="GO:0006355">
    <property type="term" value="P:regulation of DNA-templated transcription"/>
    <property type="evidence" value="ECO:0007669"/>
    <property type="project" value="InterPro"/>
</dbReference>
<dbReference type="GO" id="GO:0016787">
    <property type="term" value="F:hydrolase activity"/>
    <property type="evidence" value="ECO:0007669"/>
    <property type="project" value="UniProtKB-KW"/>
</dbReference>
<proteinExistence type="inferred from homology"/>
<name>A0A7W8MSY9_9BACT</name>
<dbReference type="Proteomes" id="UP000568106">
    <property type="component" value="Unassembled WGS sequence"/>
</dbReference>
<evidence type="ECO:0000256" key="6">
    <source>
        <dbReference type="ARBA" id="ARBA00023236"/>
    </source>
</evidence>
<dbReference type="GO" id="GO:0009432">
    <property type="term" value="P:SOS response"/>
    <property type="evidence" value="ECO:0007669"/>
    <property type="project" value="UniProtKB-KW"/>
</dbReference>
<dbReference type="PANTHER" id="PTHR33516:SF2">
    <property type="entry name" value="LEXA REPRESSOR-RELATED"/>
    <property type="match status" value="1"/>
</dbReference>
<dbReference type="InterPro" id="IPR050077">
    <property type="entry name" value="LexA_repressor"/>
</dbReference>
<dbReference type="InterPro" id="IPR015927">
    <property type="entry name" value="Peptidase_S24_S26A/B/C"/>
</dbReference>
<evidence type="ECO:0000256" key="7">
    <source>
        <dbReference type="RuleBase" id="RU003991"/>
    </source>
</evidence>
<comment type="caution">
    <text evidence="9">The sequence shown here is derived from an EMBL/GenBank/DDBJ whole genome shotgun (WGS) entry which is preliminary data.</text>
</comment>
<comment type="similarity">
    <text evidence="1 7">Belongs to the peptidase S24 family.</text>
</comment>
<dbReference type="GO" id="GO:0003677">
    <property type="term" value="F:DNA binding"/>
    <property type="evidence" value="ECO:0007669"/>
    <property type="project" value="InterPro"/>
</dbReference>
<keyword evidence="6" id="KW-0742">SOS response</keyword>
<evidence type="ECO:0000256" key="4">
    <source>
        <dbReference type="ARBA" id="ARBA00022813"/>
    </source>
</evidence>
<organism evidence="9 10">
    <name type="scientific">Tunturiibacter empetritectus</name>
    <dbReference type="NCBI Taxonomy" id="3069691"/>
    <lineage>
        <taxon>Bacteria</taxon>
        <taxon>Pseudomonadati</taxon>
        <taxon>Acidobacteriota</taxon>
        <taxon>Terriglobia</taxon>
        <taxon>Terriglobales</taxon>
        <taxon>Acidobacteriaceae</taxon>
        <taxon>Tunturiibacter</taxon>
    </lineage>
</organism>
<dbReference type="Gene3D" id="2.10.109.10">
    <property type="entry name" value="Umud Fragment, subunit A"/>
    <property type="match status" value="1"/>
</dbReference>
<dbReference type="Pfam" id="PF00717">
    <property type="entry name" value="Peptidase_S24"/>
    <property type="match status" value="1"/>
</dbReference>
<keyword evidence="5" id="KW-0234">DNA repair</keyword>
<feature type="domain" description="Peptidase S24/S26A/S26B/S26C" evidence="8">
    <location>
        <begin position="6"/>
        <end position="99"/>
    </location>
</feature>
<dbReference type="InterPro" id="IPR006197">
    <property type="entry name" value="Peptidase_S24_LexA"/>
</dbReference>
<dbReference type="InterPro" id="IPR036286">
    <property type="entry name" value="LexA/Signal_pep-like_sf"/>
</dbReference>
<dbReference type="CDD" id="cd06529">
    <property type="entry name" value="S24_LexA-like"/>
    <property type="match status" value="1"/>
</dbReference>
<dbReference type="GO" id="GO:0006281">
    <property type="term" value="P:DNA repair"/>
    <property type="evidence" value="ECO:0007669"/>
    <property type="project" value="UniProtKB-KW"/>
</dbReference>
<evidence type="ECO:0000313" key="9">
    <source>
        <dbReference type="EMBL" id="MBB5319481.1"/>
    </source>
</evidence>
<keyword evidence="3 7" id="KW-0378">Hydrolase</keyword>
<evidence type="ECO:0000256" key="2">
    <source>
        <dbReference type="ARBA" id="ARBA00022763"/>
    </source>
</evidence>
<dbReference type="NCBIfam" id="NF007621">
    <property type="entry name" value="PRK10276.1"/>
    <property type="match status" value="1"/>
</dbReference>